<dbReference type="OrthoDB" id="190887at2"/>
<dbReference type="STRING" id="1420916.AU14_04380"/>
<feature type="signal peptide" evidence="1">
    <location>
        <begin position="1"/>
        <end position="27"/>
    </location>
</feature>
<evidence type="ECO:0008006" key="4">
    <source>
        <dbReference type="Google" id="ProtNLM"/>
    </source>
</evidence>
<dbReference type="Proteomes" id="UP000061489">
    <property type="component" value="Chromosome"/>
</dbReference>
<dbReference type="Pfam" id="PF19577">
    <property type="entry name" value="DcaP"/>
    <property type="match status" value="1"/>
</dbReference>
<sequence>MRNNKLNVSIRVATALLAIGSAGSASAMKIVGDADDMHALNGVSVEIYGYARLNASYDIDEDISAGARTGNFSKVNTGADENNEISGHFGADAFQSRIGVLTTHSSGLKVRVESDFETNGNGLRLRHAYGEYMGVLAGQNWSNYTSFVGYTPTLDFDGLPGNAGVQFRSAQLRYTTGPLSVSLEEPLSYNGLIDTAGGGDEKEGLPVLTARLEDSAGAVSYSVAGFVRNLGYDTGTEDDSAVAYGAFGAVTLSVTDDINFNGVINYTNGSNTYLYRSGENFAAEDGYVDPATGDLELISGYGGTVGMTYKIGGGRSVNLGVGMTNVDWDDALRDLGAGTINDKHEKNTSALINYQWSPVKHATMGIEYGYYMVDEVDGDDGDASRLLFAAQYNF</sequence>
<proteinExistence type="predicted"/>
<dbReference type="EMBL" id="CP007151">
    <property type="protein sequence ID" value="AHI28128.1"/>
    <property type="molecule type" value="Genomic_DNA"/>
</dbReference>
<name>W5YNS5_9GAMM</name>
<dbReference type="KEGG" id="msx:AU14_04380"/>
<organism evidence="2 3">
    <name type="scientific">Marinobacter similis</name>
    <dbReference type="NCBI Taxonomy" id="1420916"/>
    <lineage>
        <taxon>Bacteria</taxon>
        <taxon>Pseudomonadati</taxon>
        <taxon>Pseudomonadota</taxon>
        <taxon>Gammaproteobacteria</taxon>
        <taxon>Pseudomonadales</taxon>
        <taxon>Marinobacteraceae</taxon>
        <taxon>Marinobacter</taxon>
    </lineage>
</organism>
<dbReference type="HOGENOM" id="CLU_038666_0_0_6"/>
<dbReference type="SUPFAM" id="SSF56935">
    <property type="entry name" value="Porins"/>
    <property type="match status" value="1"/>
</dbReference>
<dbReference type="InterPro" id="IPR045748">
    <property type="entry name" value="DcaP"/>
</dbReference>
<keyword evidence="1" id="KW-0732">Signal</keyword>
<evidence type="ECO:0000313" key="2">
    <source>
        <dbReference type="EMBL" id="AHI28128.1"/>
    </source>
</evidence>
<protein>
    <recommendedName>
        <fullName evidence="4">Porin</fullName>
    </recommendedName>
</protein>
<evidence type="ECO:0000313" key="3">
    <source>
        <dbReference type="Proteomes" id="UP000061489"/>
    </source>
</evidence>
<evidence type="ECO:0000256" key="1">
    <source>
        <dbReference type="SAM" id="SignalP"/>
    </source>
</evidence>
<gene>
    <name evidence="2" type="ORF">AU14_04380</name>
</gene>
<dbReference type="AlphaFoldDB" id="W5YNS5"/>
<dbReference type="RefSeq" id="WP_041339172.1">
    <property type="nucleotide sequence ID" value="NZ_CP007151.1"/>
</dbReference>
<accession>W5YNS5</accession>
<keyword evidence="3" id="KW-1185">Reference proteome</keyword>
<reference evidence="2 3" key="1">
    <citation type="journal article" date="2014" name="Genome Announc.">
        <title>Draft Genome Sequences of Marinobacter similis A3d10T and Marinobacter salarius R9SW1T.</title>
        <authorList>
            <person name="Ivanova E.P."/>
            <person name="Ng H.J."/>
            <person name="Webb H.K."/>
            <person name="Feng G."/>
            <person name="Oshima K."/>
            <person name="Hattori M."/>
            <person name="Ohkuma M."/>
            <person name="Sergeev A.F."/>
            <person name="Mikhailov V.V."/>
            <person name="Crawford R.J."/>
            <person name="Sawabe T."/>
        </authorList>
    </citation>
    <scope>NUCLEOTIDE SEQUENCE [LARGE SCALE GENOMIC DNA]</scope>
    <source>
        <strain evidence="2 3">A3d10</strain>
    </source>
</reference>
<feature type="chain" id="PRO_5004876428" description="Porin" evidence="1">
    <location>
        <begin position="28"/>
        <end position="394"/>
    </location>
</feature>